<proteinExistence type="predicted"/>
<evidence type="ECO:0000313" key="4">
    <source>
        <dbReference type="Proteomes" id="UP000316921"/>
    </source>
</evidence>
<accession>A0A518BT05</accession>
<keyword evidence="4" id="KW-1185">Reference proteome</keyword>
<organism evidence="3 4">
    <name type="scientific">Engelhardtia mirabilis</name>
    <dbReference type="NCBI Taxonomy" id="2528011"/>
    <lineage>
        <taxon>Bacteria</taxon>
        <taxon>Pseudomonadati</taxon>
        <taxon>Planctomycetota</taxon>
        <taxon>Planctomycetia</taxon>
        <taxon>Planctomycetia incertae sedis</taxon>
        <taxon>Engelhardtia</taxon>
    </lineage>
</organism>
<dbReference type="PANTHER" id="PTHR30466:SF1">
    <property type="entry name" value="FMN REDUCTASE (NADH) RUTF"/>
    <property type="match status" value="1"/>
</dbReference>
<dbReference type="InterPro" id="IPR002563">
    <property type="entry name" value="Flavin_Rdtase-like_dom"/>
</dbReference>
<reference evidence="3 4" key="1">
    <citation type="submission" date="2019-02" db="EMBL/GenBank/DDBJ databases">
        <title>Deep-cultivation of Planctomycetes and their phenomic and genomic characterization uncovers novel biology.</title>
        <authorList>
            <person name="Wiegand S."/>
            <person name="Jogler M."/>
            <person name="Boedeker C."/>
            <person name="Pinto D."/>
            <person name="Vollmers J."/>
            <person name="Rivas-Marin E."/>
            <person name="Kohn T."/>
            <person name="Peeters S.H."/>
            <person name="Heuer A."/>
            <person name="Rast P."/>
            <person name="Oberbeckmann S."/>
            <person name="Bunk B."/>
            <person name="Jeske O."/>
            <person name="Meyerdierks A."/>
            <person name="Storesund J.E."/>
            <person name="Kallscheuer N."/>
            <person name="Luecker S."/>
            <person name="Lage O.M."/>
            <person name="Pohl T."/>
            <person name="Merkel B.J."/>
            <person name="Hornburger P."/>
            <person name="Mueller R.-W."/>
            <person name="Bruemmer F."/>
            <person name="Labrenz M."/>
            <person name="Spormann A.M."/>
            <person name="Op den Camp H."/>
            <person name="Overmann J."/>
            <person name="Amann R."/>
            <person name="Jetten M.S.M."/>
            <person name="Mascher T."/>
            <person name="Medema M.H."/>
            <person name="Devos D.P."/>
            <person name="Kaster A.-K."/>
            <person name="Ovreas L."/>
            <person name="Rohde M."/>
            <person name="Galperin M.Y."/>
            <person name="Jogler C."/>
        </authorList>
    </citation>
    <scope>NUCLEOTIDE SEQUENCE [LARGE SCALE GENOMIC DNA]</scope>
    <source>
        <strain evidence="3 4">Pla133</strain>
    </source>
</reference>
<dbReference type="AlphaFoldDB" id="A0A518BT05"/>
<sequence length="161" mass="16824">MASADISPLARALGRIPSGLFIVSTLDADGLPLGFLGSFVQQVGFDPPTVAVAVGVDRDHLQAMRDCGRFAVSILDQDSKGAMKPFFGKLVEGATPFDDLATSTPAGGPPVLGEALAWVTCEVTGEQLAGDHVLVLGRVLEGIQVREGDPLVHLRKNGLSY</sequence>
<dbReference type="EMBL" id="CP036287">
    <property type="protein sequence ID" value="QDU70101.1"/>
    <property type="molecule type" value="Genomic_DNA"/>
</dbReference>
<dbReference type="RefSeq" id="WP_145070626.1">
    <property type="nucleotide sequence ID" value="NZ_CP036287.1"/>
</dbReference>
<dbReference type="EC" id="1.-.-.-" evidence="3"/>
<dbReference type="KEGG" id="pbap:Pla133_52240"/>
<dbReference type="PANTHER" id="PTHR30466">
    <property type="entry name" value="FLAVIN REDUCTASE"/>
    <property type="match status" value="1"/>
</dbReference>
<dbReference type="InterPro" id="IPR012349">
    <property type="entry name" value="Split_barrel_FMN-bd"/>
</dbReference>
<keyword evidence="1 3" id="KW-0560">Oxidoreductase</keyword>
<evidence type="ECO:0000259" key="2">
    <source>
        <dbReference type="SMART" id="SM00903"/>
    </source>
</evidence>
<dbReference type="InterPro" id="IPR050268">
    <property type="entry name" value="NADH-dep_flavin_reductase"/>
</dbReference>
<dbReference type="Proteomes" id="UP000316921">
    <property type="component" value="Chromosome"/>
</dbReference>
<gene>
    <name evidence="3" type="primary">dfa1</name>
    <name evidence="3" type="ORF">Pla133_52240</name>
</gene>
<dbReference type="Pfam" id="PF01613">
    <property type="entry name" value="Flavin_Reduct"/>
    <property type="match status" value="1"/>
</dbReference>
<dbReference type="SUPFAM" id="SSF50475">
    <property type="entry name" value="FMN-binding split barrel"/>
    <property type="match status" value="1"/>
</dbReference>
<protein>
    <submittedName>
        <fullName evidence="3">Diflavin flavoprotein A 1</fullName>
        <ecNumber evidence="3">1.-.-.-</ecNumber>
    </submittedName>
</protein>
<dbReference type="GO" id="GO:0042602">
    <property type="term" value="F:riboflavin reductase (NADPH) activity"/>
    <property type="evidence" value="ECO:0007669"/>
    <property type="project" value="TreeGrafter"/>
</dbReference>
<dbReference type="SMART" id="SM00903">
    <property type="entry name" value="Flavin_Reduct"/>
    <property type="match status" value="1"/>
</dbReference>
<dbReference type="Gene3D" id="2.30.110.10">
    <property type="entry name" value="Electron Transport, Fmn-binding Protein, Chain A"/>
    <property type="match status" value="1"/>
</dbReference>
<evidence type="ECO:0000256" key="1">
    <source>
        <dbReference type="ARBA" id="ARBA00023002"/>
    </source>
</evidence>
<evidence type="ECO:0000313" key="3">
    <source>
        <dbReference type="EMBL" id="QDU70101.1"/>
    </source>
</evidence>
<name>A0A518BT05_9BACT</name>
<feature type="domain" description="Flavin reductase like" evidence="2">
    <location>
        <begin position="13"/>
        <end position="160"/>
    </location>
</feature>
<dbReference type="GO" id="GO:0010181">
    <property type="term" value="F:FMN binding"/>
    <property type="evidence" value="ECO:0007669"/>
    <property type="project" value="InterPro"/>
</dbReference>